<comment type="similarity">
    <text evidence="1">Belongs to the Gfa family.</text>
</comment>
<evidence type="ECO:0000256" key="4">
    <source>
        <dbReference type="ARBA" id="ARBA00022737"/>
    </source>
</evidence>
<protein>
    <submittedName>
        <fullName evidence="9">Ras guanine nucleotide exchange factor F</fullName>
    </submittedName>
</protein>
<evidence type="ECO:0000256" key="3">
    <source>
        <dbReference type="ARBA" id="ARBA00022723"/>
    </source>
</evidence>
<dbReference type="PROSITE" id="PS51891">
    <property type="entry name" value="CENP_V_GFA"/>
    <property type="match status" value="1"/>
</dbReference>
<accession>A0A1Q9EZT7</accession>
<dbReference type="Gene3D" id="2.120.10.80">
    <property type="entry name" value="Kelch-type beta propeller"/>
    <property type="match status" value="2"/>
</dbReference>
<gene>
    <name evidence="9" type="primary">gefF</name>
    <name evidence="9" type="ORF">AK812_SmicGene3134</name>
</gene>
<evidence type="ECO:0000259" key="8">
    <source>
        <dbReference type="PROSITE" id="PS51891"/>
    </source>
</evidence>
<sequence>MSAFLWFLVAAQLAAGANVQGNWTVLTPSASWSPRGRAGSAVLGTEGFILGGYDGNRHLNDVWSSADGKTWKQLTAHAAWEARSGHAAIALKGRLLLMAGENSPIGKSVYFNDVWASQDGAAWVQVTEHAPWCERTSPAFAASDSKVYILGGVDAAKNFLNDVWSSEDGQAWKQLTAAAPWDGRWGFGAALHGGRLFILGGSIDHGAGDIADVWSSTDGATWEKFSSSSGQWRARSGFGLAVWNDKLLIAGGRSYEEFSDVWTSSDGKNWTQLAVSSPWIPRDSLCLLSFSSHSAWLFGGSGAHVQDYYNDVWELHEASDEQEMQVEGLAASTGLVEAALPWLVAHEVGTLASALASIEDVCKEEYRTQSHDIASSRRGPTWGMVLMGHPRCVINVAQAASYIVHAVAPGISSVGVPCFEIDTESVRQWCPPVFFPGSLAGGQRICPSLHPQCEQQQHHTTSLRRGYGVEDFCSEKVRAKSVQLACTLSPEGADRWTLSFIFDALVPCEVLVHVGRGCSLEVRSPLPLPEQGYPVSLETAEPVNFPGPPLKHLLASGASHGRLAMAMAGLSRKQGSLVAYQAACACSGVKVMTYGGPMQITNCHCDACHAATGHSYAIWAAYPLSRTLLIVNSPLRSFRISENGADRFFCGRCGCSVAMQYHPNSVWPEYHTVWLARHFAELTGGCDEVHIFREDEPMDSAPLPTTEEFQMPPGPRQDQGAAEPVAAGEEAHLRILDPKLEFLPPSGWLGVQRPAWLMAEEQCGPKGIENFDQITASMKFWARGAAVPEVVVTEGGANHWVSQPMLFREGLNQEYRGGIDLGDFLVPKAAPESTVDSAEAEGVPPLRPRQRTQGFCIEIKATEGAPSRRNSHEDATAPRERAEDSAMTGRAAEWTTGRFVRRDCSQANLDLEPSGGEVVEAKILSQSVKLPNNQLAPCYSMYEGYQLYSCHLDASPLHAAFVTCACASGGRPLSMLADVHAPPTWKDAGHEGSPAGSMPRSLEDAEFSAESRSVVQKVSQV</sequence>
<dbReference type="InterPro" id="IPR011057">
    <property type="entry name" value="Mss4-like_sf"/>
</dbReference>
<evidence type="ECO:0000256" key="6">
    <source>
        <dbReference type="SAM" id="MobiDB-lite"/>
    </source>
</evidence>
<dbReference type="PANTHER" id="PTHR46093:SF18">
    <property type="entry name" value="FIBRONECTIN TYPE-III DOMAIN-CONTAINING PROTEIN"/>
    <property type="match status" value="1"/>
</dbReference>
<evidence type="ECO:0000256" key="2">
    <source>
        <dbReference type="ARBA" id="ARBA00022441"/>
    </source>
</evidence>
<dbReference type="Gene3D" id="3.90.1590.10">
    <property type="entry name" value="glutathione-dependent formaldehyde- activating enzyme (gfa)"/>
    <property type="match status" value="1"/>
</dbReference>
<proteinExistence type="inferred from homology"/>
<feature type="region of interest" description="Disordered" evidence="6">
    <location>
        <begin position="984"/>
        <end position="1021"/>
    </location>
</feature>
<comment type="caution">
    <text evidence="9">The sequence shown here is derived from an EMBL/GenBank/DDBJ whole genome shotgun (WGS) entry which is preliminary data.</text>
</comment>
<dbReference type="SUPFAM" id="SSF51316">
    <property type="entry name" value="Mss4-like"/>
    <property type="match status" value="1"/>
</dbReference>
<dbReference type="AlphaFoldDB" id="A0A1Q9EZT7"/>
<evidence type="ECO:0000313" key="10">
    <source>
        <dbReference type="Proteomes" id="UP000186817"/>
    </source>
</evidence>
<dbReference type="EMBL" id="LSRX01000036">
    <property type="protein sequence ID" value="OLQ12935.1"/>
    <property type="molecule type" value="Genomic_DNA"/>
</dbReference>
<dbReference type="Proteomes" id="UP000186817">
    <property type="component" value="Unassembled WGS sequence"/>
</dbReference>
<keyword evidence="3" id="KW-0479">Metal-binding</keyword>
<dbReference type="Pfam" id="PF24681">
    <property type="entry name" value="Kelch_KLHDC2_KLHL20_DRC7"/>
    <property type="match status" value="1"/>
</dbReference>
<keyword evidence="5" id="KW-0862">Zinc</keyword>
<keyword evidence="4" id="KW-0677">Repeat</keyword>
<dbReference type="GO" id="GO:0016846">
    <property type="term" value="F:carbon-sulfur lyase activity"/>
    <property type="evidence" value="ECO:0007669"/>
    <property type="project" value="InterPro"/>
</dbReference>
<feature type="domain" description="CENP-V/GFA" evidence="8">
    <location>
        <begin position="580"/>
        <end position="699"/>
    </location>
</feature>
<keyword evidence="2" id="KW-0880">Kelch repeat</keyword>
<feature type="signal peptide" evidence="7">
    <location>
        <begin position="1"/>
        <end position="16"/>
    </location>
</feature>
<organism evidence="9 10">
    <name type="scientific">Symbiodinium microadriaticum</name>
    <name type="common">Dinoflagellate</name>
    <name type="synonym">Zooxanthella microadriatica</name>
    <dbReference type="NCBI Taxonomy" id="2951"/>
    <lineage>
        <taxon>Eukaryota</taxon>
        <taxon>Sar</taxon>
        <taxon>Alveolata</taxon>
        <taxon>Dinophyceae</taxon>
        <taxon>Suessiales</taxon>
        <taxon>Symbiodiniaceae</taxon>
        <taxon>Symbiodinium</taxon>
    </lineage>
</organism>
<evidence type="ECO:0000256" key="1">
    <source>
        <dbReference type="ARBA" id="ARBA00005495"/>
    </source>
</evidence>
<evidence type="ECO:0000313" key="9">
    <source>
        <dbReference type="EMBL" id="OLQ12935.1"/>
    </source>
</evidence>
<dbReference type="InterPro" id="IPR015915">
    <property type="entry name" value="Kelch-typ_b-propeller"/>
</dbReference>
<feature type="chain" id="PRO_5012322151" evidence="7">
    <location>
        <begin position="17"/>
        <end position="1021"/>
    </location>
</feature>
<dbReference type="GO" id="GO:0046872">
    <property type="term" value="F:metal ion binding"/>
    <property type="evidence" value="ECO:0007669"/>
    <property type="project" value="UniProtKB-KW"/>
</dbReference>
<feature type="compositionally biased region" description="Polar residues" evidence="6">
    <location>
        <begin position="1010"/>
        <end position="1021"/>
    </location>
</feature>
<evidence type="ECO:0000256" key="7">
    <source>
        <dbReference type="SAM" id="SignalP"/>
    </source>
</evidence>
<feature type="compositionally biased region" description="Basic and acidic residues" evidence="6">
    <location>
        <begin position="870"/>
        <end position="884"/>
    </location>
</feature>
<dbReference type="SUPFAM" id="SSF117281">
    <property type="entry name" value="Kelch motif"/>
    <property type="match status" value="1"/>
</dbReference>
<reference evidence="9 10" key="1">
    <citation type="submission" date="2016-02" db="EMBL/GenBank/DDBJ databases">
        <title>Genome analysis of coral dinoflagellate symbionts highlights evolutionary adaptations to a symbiotic lifestyle.</title>
        <authorList>
            <person name="Aranda M."/>
            <person name="Li Y."/>
            <person name="Liew Y.J."/>
            <person name="Baumgarten S."/>
            <person name="Simakov O."/>
            <person name="Wilson M."/>
            <person name="Piel J."/>
            <person name="Ashoor H."/>
            <person name="Bougouffa S."/>
            <person name="Bajic V.B."/>
            <person name="Ryu T."/>
            <person name="Ravasi T."/>
            <person name="Bayer T."/>
            <person name="Micklem G."/>
            <person name="Kim H."/>
            <person name="Bhak J."/>
            <person name="Lajeunesse T.C."/>
            <person name="Voolstra C.R."/>
        </authorList>
    </citation>
    <scope>NUCLEOTIDE SEQUENCE [LARGE SCALE GENOMIC DNA]</scope>
    <source>
        <strain evidence="9 10">CCMP2467</strain>
    </source>
</reference>
<keyword evidence="7" id="KW-0732">Signal</keyword>
<name>A0A1Q9EZT7_SYMMI</name>
<dbReference type="Pfam" id="PF04828">
    <property type="entry name" value="GFA"/>
    <property type="match status" value="1"/>
</dbReference>
<keyword evidence="10" id="KW-1185">Reference proteome</keyword>
<dbReference type="InterPro" id="IPR006913">
    <property type="entry name" value="CENP-V/GFA"/>
</dbReference>
<evidence type="ECO:0000256" key="5">
    <source>
        <dbReference type="ARBA" id="ARBA00022833"/>
    </source>
</evidence>
<dbReference type="PANTHER" id="PTHR46093">
    <property type="entry name" value="ACYL-COA-BINDING DOMAIN-CONTAINING PROTEIN 5"/>
    <property type="match status" value="1"/>
</dbReference>
<feature type="region of interest" description="Disordered" evidence="6">
    <location>
        <begin position="862"/>
        <end position="889"/>
    </location>
</feature>
<dbReference type="OrthoDB" id="59517at2759"/>